<gene>
    <name evidence="1" type="ORF">O3P69_001099</name>
</gene>
<dbReference type="AlphaFoldDB" id="A0AAW0UST6"/>
<sequence length="128" mass="13757">MGDSGAVVAADQLYSEGGDGGGVLFKLLPIPSLCAGRAYSKKVYTSYEGEVNPRLWHVLTEGLWVAWLSQNFNEVVEVCGECKGMAPRVFCFSSNTLHLGVPMPSFPTRLRAGKAVGSPAVDLPQHRC</sequence>
<keyword evidence="2" id="KW-1185">Reference proteome</keyword>
<proteinExistence type="predicted"/>
<comment type="caution">
    <text evidence="1">The sequence shown here is derived from an EMBL/GenBank/DDBJ whole genome shotgun (WGS) entry which is preliminary data.</text>
</comment>
<evidence type="ECO:0000313" key="1">
    <source>
        <dbReference type="EMBL" id="KAK8401737.1"/>
    </source>
</evidence>
<name>A0AAW0UST6_SCYPA</name>
<reference evidence="1 2" key="1">
    <citation type="submission" date="2023-03" db="EMBL/GenBank/DDBJ databases">
        <title>High-quality genome of Scylla paramamosain provides insights in environmental adaptation.</title>
        <authorList>
            <person name="Zhang L."/>
        </authorList>
    </citation>
    <scope>NUCLEOTIDE SEQUENCE [LARGE SCALE GENOMIC DNA]</scope>
    <source>
        <strain evidence="1">LZ_2023a</strain>
        <tissue evidence="1">Muscle</tissue>
    </source>
</reference>
<dbReference type="Proteomes" id="UP001487740">
    <property type="component" value="Unassembled WGS sequence"/>
</dbReference>
<evidence type="ECO:0000313" key="2">
    <source>
        <dbReference type="Proteomes" id="UP001487740"/>
    </source>
</evidence>
<dbReference type="EMBL" id="JARAKH010000008">
    <property type="protein sequence ID" value="KAK8401737.1"/>
    <property type="molecule type" value="Genomic_DNA"/>
</dbReference>
<accession>A0AAW0UST6</accession>
<protein>
    <submittedName>
        <fullName evidence="1">Uncharacterized protein</fullName>
    </submittedName>
</protein>
<organism evidence="1 2">
    <name type="scientific">Scylla paramamosain</name>
    <name type="common">Mud crab</name>
    <dbReference type="NCBI Taxonomy" id="85552"/>
    <lineage>
        <taxon>Eukaryota</taxon>
        <taxon>Metazoa</taxon>
        <taxon>Ecdysozoa</taxon>
        <taxon>Arthropoda</taxon>
        <taxon>Crustacea</taxon>
        <taxon>Multicrustacea</taxon>
        <taxon>Malacostraca</taxon>
        <taxon>Eumalacostraca</taxon>
        <taxon>Eucarida</taxon>
        <taxon>Decapoda</taxon>
        <taxon>Pleocyemata</taxon>
        <taxon>Brachyura</taxon>
        <taxon>Eubrachyura</taxon>
        <taxon>Portunoidea</taxon>
        <taxon>Portunidae</taxon>
        <taxon>Portuninae</taxon>
        <taxon>Scylla</taxon>
    </lineage>
</organism>